<dbReference type="EMBL" id="JXYS01000099">
    <property type="protein sequence ID" value="KJF16094.1"/>
    <property type="molecule type" value="Genomic_DNA"/>
</dbReference>
<evidence type="ECO:0000313" key="2">
    <source>
        <dbReference type="Proteomes" id="UP000032360"/>
    </source>
</evidence>
<proteinExistence type="predicted"/>
<organism evidence="1 2">
    <name type="scientific">Acidithrix ferrooxidans</name>
    <dbReference type="NCBI Taxonomy" id="1280514"/>
    <lineage>
        <taxon>Bacteria</taxon>
        <taxon>Bacillati</taxon>
        <taxon>Actinomycetota</taxon>
        <taxon>Acidimicrobiia</taxon>
        <taxon>Acidimicrobiales</taxon>
        <taxon>Acidimicrobiaceae</taxon>
        <taxon>Acidithrix</taxon>
    </lineage>
</organism>
<protein>
    <submittedName>
        <fullName evidence="1">Uncharacterized protein</fullName>
    </submittedName>
</protein>
<sequence>MDPAAFDAADTCIRHFDSPLARGNIKAKRRRLFSDEDDRHHTWACMTQCVTIGQIMAGGLPENSTVAISTKRVKDSLVPTPCHSRIHLAIIGRKLSSLAPSLWTPACVQSLYLVVDNDTHKGKTRRYFKVVGINTRNKNAFHYFRLSSL</sequence>
<name>A0A0D8HDY4_9ACTN</name>
<gene>
    <name evidence="1" type="ORF">AXFE_30400</name>
</gene>
<evidence type="ECO:0000313" key="1">
    <source>
        <dbReference type="EMBL" id="KJF16094.1"/>
    </source>
</evidence>
<keyword evidence="2" id="KW-1185">Reference proteome</keyword>
<reference evidence="1 2" key="1">
    <citation type="submission" date="2015-01" db="EMBL/GenBank/DDBJ databases">
        <title>Draft genome of the acidophilic iron oxidizer Acidithrix ferrooxidans strain Py-F3.</title>
        <authorList>
            <person name="Poehlein A."/>
            <person name="Eisen S."/>
            <person name="Schloemann M."/>
            <person name="Johnson B.D."/>
            <person name="Daniel R."/>
            <person name="Muehling M."/>
        </authorList>
    </citation>
    <scope>NUCLEOTIDE SEQUENCE [LARGE SCALE GENOMIC DNA]</scope>
    <source>
        <strain evidence="1 2">Py-F3</strain>
    </source>
</reference>
<dbReference type="STRING" id="1280514.AXFE_30400"/>
<comment type="caution">
    <text evidence="1">The sequence shown here is derived from an EMBL/GenBank/DDBJ whole genome shotgun (WGS) entry which is preliminary data.</text>
</comment>
<dbReference type="AlphaFoldDB" id="A0A0D8HDY4"/>
<accession>A0A0D8HDY4</accession>
<dbReference type="Proteomes" id="UP000032360">
    <property type="component" value="Unassembled WGS sequence"/>
</dbReference>